<proteinExistence type="predicted"/>
<evidence type="ECO:0000313" key="14">
    <source>
        <dbReference type="EMBL" id="KAK0507137.1"/>
    </source>
</evidence>
<keyword evidence="4" id="KW-0677">Repeat</keyword>
<dbReference type="GO" id="GO:0000329">
    <property type="term" value="C:fungal-type vacuole membrane"/>
    <property type="evidence" value="ECO:0007669"/>
    <property type="project" value="TreeGrafter"/>
</dbReference>
<feature type="compositionally biased region" description="Polar residues" evidence="10">
    <location>
        <begin position="918"/>
        <end position="931"/>
    </location>
</feature>
<dbReference type="CDD" id="cd18596">
    <property type="entry name" value="ABC_6TM_VMR1_D1_like"/>
    <property type="match status" value="1"/>
</dbReference>
<name>A0AA39QQ86_9LECA</name>
<feature type="domain" description="ABC transmembrane type-1" evidence="13">
    <location>
        <begin position="331"/>
        <end position="634"/>
    </location>
</feature>
<dbReference type="CDD" id="cd18604">
    <property type="entry name" value="ABC_6TM_VMR1_D2_like"/>
    <property type="match status" value="1"/>
</dbReference>
<dbReference type="GO" id="GO:0005524">
    <property type="term" value="F:ATP binding"/>
    <property type="evidence" value="ECO:0007669"/>
    <property type="project" value="UniProtKB-KW"/>
</dbReference>
<evidence type="ECO:0000256" key="8">
    <source>
        <dbReference type="ARBA" id="ARBA00023136"/>
    </source>
</evidence>
<feature type="domain" description="ABC transmembrane type-1" evidence="13">
    <location>
        <begin position="997"/>
        <end position="1318"/>
    </location>
</feature>
<evidence type="ECO:0008006" key="16">
    <source>
        <dbReference type="Google" id="ProtNLM"/>
    </source>
</evidence>
<dbReference type="InterPro" id="IPR003439">
    <property type="entry name" value="ABC_transporter-like_ATP-bd"/>
</dbReference>
<feature type="transmembrane region" description="Helical" evidence="11">
    <location>
        <begin position="361"/>
        <end position="380"/>
    </location>
</feature>
<feature type="domain" description="ABC transporter" evidence="12">
    <location>
        <begin position="669"/>
        <end position="911"/>
    </location>
</feature>
<keyword evidence="15" id="KW-1185">Reference proteome</keyword>
<dbReference type="CDD" id="cd03244">
    <property type="entry name" value="ABCC_MRP_domain2"/>
    <property type="match status" value="1"/>
</dbReference>
<evidence type="ECO:0000256" key="6">
    <source>
        <dbReference type="ARBA" id="ARBA00022840"/>
    </source>
</evidence>
<dbReference type="Pfam" id="PF00005">
    <property type="entry name" value="ABC_tran"/>
    <property type="match status" value="2"/>
</dbReference>
<feature type="transmembrane region" description="Helical" evidence="11">
    <location>
        <begin position="1180"/>
        <end position="1200"/>
    </location>
</feature>
<accession>A0AA39QQ86</accession>
<gene>
    <name evidence="14" type="ORF">JMJ35_010175</name>
</gene>
<evidence type="ECO:0000256" key="5">
    <source>
        <dbReference type="ARBA" id="ARBA00022741"/>
    </source>
</evidence>
<keyword evidence="5" id="KW-0547">Nucleotide-binding</keyword>
<feature type="region of interest" description="Disordered" evidence="10">
    <location>
        <begin position="909"/>
        <end position="968"/>
    </location>
</feature>
<feature type="transmembrane region" description="Helical" evidence="11">
    <location>
        <begin position="1293"/>
        <end position="1314"/>
    </location>
</feature>
<feature type="domain" description="ABC transporter" evidence="12">
    <location>
        <begin position="1359"/>
        <end position="1615"/>
    </location>
</feature>
<keyword evidence="9" id="KW-0325">Glycoprotein</keyword>
<dbReference type="FunFam" id="3.40.50.300:FF:000825">
    <property type="entry name" value="ABC bile acid transporter"/>
    <property type="match status" value="1"/>
</dbReference>
<evidence type="ECO:0000256" key="10">
    <source>
        <dbReference type="SAM" id="MobiDB-lite"/>
    </source>
</evidence>
<dbReference type="InterPro" id="IPR036640">
    <property type="entry name" value="ABC1_TM_sf"/>
</dbReference>
<keyword evidence="8 11" id="KW-0472">Membrane</keyword>
<protein>
    <recommendedName>
        <fullName evidence="16">ABC transporter</fullName>
    </recommendedName>
</protein>
<dbReference type="Gene3D" id="3.40.50.300">
    <property type="entry name" value="P-loop containing nucleotide triphosphate hydrolases"/>
    <property type="match status" value="2"/>
</dbReference>
<dbReference type="FunFam" id="3.40.50.300:FF:000838">
    <property type="entry name" value="ABC multidrug transporter (Eurofung)"/>
    <property type="match status" value="1"/>
</dbReference>
<feature type="transmembrane region" description="Helical" evidence="11">
    <location>
        <begin position="27"/>
        <end position="46"/>
    </location>
</feature>
<feature type="transmembrane region" description="Helical" evidence="11">
    <location>
        <begin position="478"/>
        <end position="506"/>
    </location>
</feature>
<feature type="compositionally biased region" description="Polar residues" evidence="10">
    <location>
        <begin position="432"/>
        <end position="444"/>
    </location>
</feature>
<dbReference type="GO" id="GO:0140359">
    <property type="term" value="F:ABC-type transporter activity"/>
    <property type="evidence" value="ECO:0007669"/>
    <property type="project" value="InterPro"/>
</dbReference>
<evidence type="ECO:0000256" key="9">
    <source>
        <dbReference type="ARBA" id="ARBA00023180"/>
    </source>
</evidence>
<evidence type="ECO:0000256" key="1">
    <source>
        <dbReference type="ARBA" id="ARBA00004141"/>
    </source>
</evidence>
<feature type="transmembrane region" description="Helical" evidence="11">
    <location>
        <begin position="187"/>
        <end position="206"/>
    </location>
</feature>
<organism evidence="14 15">
    <name type="scientific">Cladonia borealis</name>
    <dbReference type="NCBI Taxonomy" id="184061"/>
    <lineage>
        <taxon>Eukaryota</taxon>
        <taxon>Fungi</taxon>
        <taxon>Dikarya</taxon>
        <taxon>Ascomycota</taxon>
        <taxon>Pezizomycotina</taxon>
        <taxon>Lecanoromycetes</taxon>
        <taxon>OSLEUM clade</taxon>
        <taxon>Lecanoromycetidae</taxon>
        <taxon>Lecanorales</taxon>
        <taxon>Lecanorineae</taxon>
        <taxon>Cladoniaceae</taxon>
        <taxon>Cladonia</taxon>
    </lineage>
</organism>
<evidence type="ECO:0000256" key="11">
    <source>
        <dbReference type="SAM" id="Phobius"/>
    </source>
</evidence>
<evidence type="ECO:0000256" key="4">
    <source>
        <dbReference type="ARBA" id="ARBA00022737"/>
    </source>
</evidence>
<dbReference type="InterPro" id="IPR017871">
    <property type="entry name" value="ABC_transporter-like_CS"/>
</dbReference>
<evidence type="ECO:0000313" key="15">
    <source>
        <dbReference type="Proteomes" id="UP001166286"/>
    </source>
</evidence>
<dbReference type="Proteomes" id="UP001166286">
    <property type="component" value="Unassembled WGS sequence"/>
</dbReference>
<evidence type="ECO:0000256" key="3">
    <source>
        <dbReference type="ARBA" id="ARBA00022692"/>
    </source>
</evidence>
<dbReference type="PROSITE" id="PS50929">
    <property type="entry name" value="ABC_TM1F"/>
    <property type="match status" value="2"/>
</dbReference>
<feature type="transmembrane region" description="Helical" evidence="11">
    <location>
        <begin position="324"/>
        <end position="349"/>
    </location>
</feature>
<dbReference type="PANTHER" id="PTHR24223:SF353">
    <property type="entry name" value="ABC TRANSPORTER ATP-BINDING PROTEIN_PERMEASE VMR1-RELATED"/>
    <property type="match status" value="1"/>
</dbReference>
<keyword evidence="7 11" id="KW-1133">Transmembrane helix</keyword>
<dbReference type="SMART" id="SM00382">
    <property type="entry name" value="AAA"/>
    <property type="match status" value="2"/>
</dbReference>
<feature type="transmembrane region" description="Helical" evidence="11">
    <location>
        <begin position="149"/>
        <end position="167"/>
    </location>
</feature>
<evidence type="ECO:0000256" key="2">
    <source>
        <dbReference type="ARBA" id="ARBA00022448"/>
    </source>
</evidence>
<dbReference type="InterPro" id="IPR003593">
    <property type="entry name" value="AAA+_ATPase"/>
</dbReference>
<dbReference type="GO" id="GO:0016887">
    <property type="term" value="F:ATP hydrolysis activity"/>
    <property type="evidence" value="ECO:0007669"/>
    <property type="project" value="InterPro"/>
</dbReference>
<dbReference type="InterPro" id="IPR027417">
    <property type="entry name" value="P-loop_NTPase"/>
</dbReference>
<feature type="region of interest" description="Disordered" evidence="10">
    <location>
        <begin position="416"/>
        <end position="444"/>
    </location>
</feature>
<dbReference type="InterPro" id="IPR011527">
    <property type="entry name" value="ABC1_TM_dom"/>
</dbReference>
<dbReference type="EMBL" id="JAFEKC020000024">
    <property type="protein sequence ID" value="KAK0507137.1"/>
    <property type="molecule type" value="Genomic_DNA"/>
</dbReference>
<keyword evidence="6" id="KW-0067">ATP-binding</keyword>
<sequence length="1615" mass="178661">MLGNCGGNVWVDDDFTSCFIAEYLETLLPLIFCLLSLLYLAIRAAVSSHHIGSKKDASSFDPNTKSIILSGRHSGGQSPPGFLPSVVLDYDVHDIEYRRESVDSSHEPPSSTDRLDWTCTSEIFEGFVILGEVALNGVRFSTNEWDQSPSAFAGLLQWTYILLLVLVSITSAKRAWPPTRTFKLHRVLLYGFNWVVSILLLRSIILRPWSDHILDLRLSELLLTSLLLCTSIFSSNRPQIVEHLDDDIHDAQPSREPGASFFSLATFTWVDPIIWNGYRKTYETSDVWDLPSTDKSAKVLADFRHALLSLRLVTRLLLHHAKPLLLQGMWTVCAALFTFAPTLMLKLILEYLENPTKSSPDAVWLYVGLMFVSGFVKAVAEGQASWLGTKVAISLKGIVAGEIFAKSLKRKATAELVEKGQDSGPRDGNTKEGAQNVPNPEKQSTTGKVANLMAVDSANIAEATSNFHLLWAGVPTELVVGIILLYSLLGYASIAGFAIMVLLLPIKILIARGFSKVQAHIMAATDTRIQATSELIQNIRVIKSFAWEDLFFSDIQAKRNLELKRLRRRFVLWTLAVTLYNTTPVLITFFSFLIYTIVDKKDLKPSAAFPALSLFALLRIPLDKLAGALASVQEALVSANRVEAYLKESETDNYRQRRAHSTYGDPDSVGFRNATFTWAAGDPSAFRMTGIDLEFVLDELNIIIGPTGSGKTTLLLALMGEMDLLRGRINFPGKTGLKSYMSDAHYFTDSLAYCAQRPWLINATLRDNILFGSPWDGKRYSEAIEACALNKDIETLPSGDQTLVGDKGVKLSGGQKQRVELARAVYSRARILLLDDCLSAVDTQTARWIVERCIKGELMRARTCILVTHTVELTVKHAKFVAALENGRVVAKGTPEEIELESVMDEWRTVSQSDKDSQPPSKDGTQSSNALVSLEHTAAAEVKSDSVETEEMTADETTPLMPNVKQDLNPESKATGAIKWDHFKLYFRASGRSYFWVAMCLMFFANQFSTLSIDFWIRDWANSYQENAVKDAARCLELGSTAKFRFRLQAPSIYSVKISTPNSTCAGVQAATASKVNDQYFLMIYALLALAFALIKLLRMSLLFAGSLSASRTLHTRLLNSITRASFPFYDATPGGQIVNRFSRDIETIDQQLAPVLLGFQHAALSALTIWIVVAVTTPFFILPGIAICGIYLVIGKLYINSSRDLKRIESVQRSPLYQHLDEILAGVVTVRAYSQERRFATEALHRLDVHSAAYFALRATNAWLAFRVDVTSSLISFFAAAFVVMAQGRVNSGAAGLSLTYAITFTEHVLWLVRLYAVNEQNMNSVERVKEYLNVSPEAPTSIPETRPPHNWPAKGSVEFSHYSTRYRNGLPYALHDISLKIRPGEKIGVVGRTGAGKTSLTAALFRALEACEGSICIDEVDVSMIGLHDLRSAIALVPQDPTIFTGTLRSNLDPFTRHTDEELCDVLRQVQFFSAASNPTSSLASTESASFHTSDVHIAHEAASLLPYLHTPIPSSSNSPFSLGQCQLICLARALLRHSKILVMDEATASVDIGTDKMIQQVVMALDCTVIIIAHRLETVEGCDRVVVLERGEISQIGAPDEVLGKSLQERRK</sequence>
<dbReference type="CDD" id="cd03250">
    <property type="entry name" value="ABCC_MRP_domain1"/>
    <property type="match status" value="1"/>
</dbReference>
<feature type="compositionally biased region" description="Basic and acidic residues" evidence="10">
    <location>
        <begin position="416"/>
        <end position="430"/>
    </location>
</feature>
<keyword evidence="3 11" id="KW-0812">Transmembrane</keyword>
<keyword evidence="2" id="KW-0813">Transport</keyword>
<evidence type="ECO:0000256" key="7">
    <source>
        <dbReference type="ARBA" id="ARBA00022989"/>
    </source>
</evidence>
<feature type="transmembrane region" description="Helical" evidence="11">
    <location>
        <begin position="994"/>
        <end position="1017"/>
    </location>
</feature>
<dbReference type="SUPFAM" id="SSF90123">
    <property type="entry name" value="ABC transporter transmembrane region"/>
    <property type="match status" value="2"/>
</dbReference>
<feature type="transmembrane region" description="Helical" evidence="11">
    <location>
        <begin position="1265"/>
        <end position="1287"/>
    </location>
</feature>
<dbReference type="PROSITE" id="PS50893">
    <property type="entry name" value="ABC_TRANSPORTER_2"/>
    <property type="match status" value="2"/>
</dbReference>
<feature type="transmembrane region" description="Helical" evidence="11">
    <location>
        <begin position="570"/>
        <end position="597"/>
    </location>
</feature>
<comment type="subcellular location">
    <subcellularLocation>
        <location evidence="1">Membrane</location>
        <topology evidence="1">Multi-pass membrane protein</topology>
    </subcellularLocation>
</comment>
<evidence type="ECO:0000259" key="12">
    <source>
        <dbReference type="PROSITE" id="PS50893"/>
    </source>
</evidence>
<dbReference type="PANTHER" id="PTHR24223">
    <property type="entry name" value="ATP-BINDING CASSETTE SUB-FAMILY C"/>
    <property type="match status" value="1"/>
</dbReference>
<evidence type="ECO:0000259" key="13">
    <source>
        <dbReference type="PROSITE" id="PS50929"/>
    </source>
</evidence>
<dbReference type="Pfam" id="PF00664">
    <property type="entry name" value="ABC_membrane"/>
    <property type="match status" value="2"/>
</dbReference>
<feature type="transmembrane region" description="Helical" evidence="11">
    <location>
        <begin position="1080"/>
        <end position="1098"/>
    </location>
</feature>
<dbReference type="InterPro" id="IPR050173">
    <property type="entry name" value="ABC_transporter_C-like"/>
</dbReference>
<comment type="caution">
    <text evidence="14">The sequence shown here is derived from an EMBL/GenBank/DDBJ whole genome shotgun (WGS) entry which is preliminary data.</text>
</comment>
<dbReference type="SUPFAM" id="SSF52540">
    <property type="entry name" value="P-loop containing nucleoside triphosphate hydrolases"/>
    <property type="match status" value="2"/>
</dbReference>
<dbReference type="PROSITE" id="PS00211">
    <property type="entry name" value="ABC_TRANSPORTER_1"/>
    <property type="match status" value="2"/>
</dbReference>
<dbReference type="Gene3D" id="1.20.1560.10">
    <property type="entry name" value="ABC transporter type 1, transmembrane domain"/>
    <property type="match status" value="2"/>
</dbReference>
<reference evidence="14" key="1">
    <citation type="submission" date="2023-03" db="EMBL/GenBank/DDBJ databases">
        <title>Complete genome of Cladonia borealis.</title>
        <authorList>
            <person name="Park H."/>
        </authorList>
    </citation>
    <scope>NUCLEOTIDE SEQUENCE</scope>
    <source>
        <strain evidence="14">ANT050790</strain>
    </source>
</reference>